<name>A0A540V423_9GAMM</name>
<organism evidence="1 2">
    <name type="scientific">Spiribacter salinus</name>
    <dbReference type="NCBI Taxonomy" id="1335746"/>
    <lineage>
        <taxon>Bacteria</taxon>
        <taxon>Pseudomonadati</taxon>
        <taxon>Pseudomonadota</taxon>
        <taxon>Gammaproteobacteria</taxon>
        <taxon>Chromatiales</taxon>
        <taxon>Ectothiorhodospiraceae</taxon>
        <taxon>Spiribacter</taxon>
    </lineage>
</organism>
<comment type="caution">
    <text evidence="1">The sequence shown here is derived from an EMBL/GenBank/DDBJ whole genome shotgun (WGS) entry which is preliminary data.</text>
</comment>
<accession>A0A540V423</accession>
<feature type="non-terminal residue" evidence="1">
    <location>
        <position position="193"/>
    </location>
</feature>
<dbReference type="EMBL" id="VIFK01000689">
    <property type="protein sequence ID" value="TQE91491.1"/>
    <property type="molecule type" value="Genomic_DNA"/>
</dbReference>
<reference evidence="1 2" key="1">
    <citation type="submission" date="2019-06" db="EMBL/GenBank/DDBJ databases">
        <title>Metagenome assembled Genome of Spiribacter salinus SL48-SHIP from the microbial mat of Salt Lake 48 (Novosibirsk region, Russia).</title>
        <authorList>
            <person name="Shipova A."/>
            <person name="Rozanov A.S."/>
            <person name="Bryanskaya A.V."/>
            <person name="Peltek S.E."/>
        </authorList>
    </citation>
    <scope>NUCLEOTIDE SEQUENCE [LARGE SCALE GENOMIC DNA]</scope>
    <source>
        <strain evidence="1">SL48-SHIP-2</strain>
    </source>
</reference>
<evidence type="ECO:0000313" key="2">
    <source>
        <dbReference type="Proteomes" id="UP000315400"/>
    </source>
</evidence>
<protein>
    <submittedName>
        <fullName evidence="1">Uncharacterized protein</fullName>
    </submittedName>
</protein>
<dbReference type="Proteomes" id="UP000315400">
    <property type="component" value="Unassembled WGS sequence"/>
</dbReference>
<sequence length="193" mass="20072">MPSATCAQVSLQAGPRLMALGGGGTAVAGDLWGGSNPATWARLPSRGLGFFAGQAFELAELRLGALRAAQPLPWMTAVVGAQTFGFDQFREHQFPVGVAREVTLGTTRALAVGVEVRYIHVSIPAYGSDGAVGLTAGVQGQVVRSLRVGVQAVNLNAPTLGSGDELPRLLQVGVAYHPQDAFQLVLDVVKEVL</sequence>
<dbReference type="AlphaFoldDB" id="A0A540V423"/>
<proteinExistence type="predicted"/>
<gene>
    <name evidence="1" type="ORF">FKY71_20175</name>
</gene>
<evidence type="ECO:0000313" key="1">
    <source>
        <dbReference type="EMBL" id="TQE91491.1"/>
    </source>
</evidence>